<dbReference type="RefSeq" id="WP_210291873.1">
    <property type="nucleotide sequence ID" value="NZ_JACIEK010000013.1"/>
</dbReference>
<reference evidence="2 3" key="1">
    <citation type="submission" date="2020-08" db="EMBL/GenBank/DDBJ databases">
        <title>Genomic Encyclopedia of Type Strains, Phase IV (KMG-IV): sequencing the most valuable type-strain genomes for metagenomic binning, comparative biology and taxonomic classification.</title>
        <authorList>
            <person name="Goeker M."/>
        </authorList>
    </citation>
    <scope>NUCLEOTIDE SEQUENCE [LARGE SCALE GENOMIC DNA]</scope>
    <source>
        <strain evidence="2 3">DSM 102238</strain>
    </source>
</reference>
<dbReference type="Gene3D" id="3.30.1540.10">
    <property type="entry name" value="formyl-coa transferase, domain 3"/>
    <property type="match status" value="1"/>
</dbReference>
<dbReference type="Proteomes" id="UP000542776">
    <property type="component" value="Unassembled WGS sequence"/>
</dbReference>
<dbReference type="Gene3D" id="3.40.50.10540">
    <property type="entry name" value="Crotonobetainyl-coa:carnitine coa-transferase, domain 1"/>
    <property type="match status" value="1"/>
</dbReference>
<accession>A0A7W6H7G4</accession>
<dbReference type="EMBL" id="JACIEK010000013">
    <property type="protein sequence ID" value="MBB3999961.1"/>
    <property type="molecule type" value="Genomic_DNA"/>
</dbReference>
<keyword evidence="1 2" id="KW-0808">Transferase</keyword>
<dbReference type="PANTHER" id="PTHR48207:SF3">
    <property type="entry name" value="SUCCINATE--HYDROXYMETHYLGLUTARATE COA-TRANSFERASE"/>
    <property type="match status" value="1"/>
</dbReference>
<name>A0A7W6H7G4_9HYPH</name>
<organism evidence="2 3">
    <name type="scientific">Aureimonas pseudogalii</name>
    <dbReference type="NCBI Taxonomy" id="1744844"/>
    <lineage>
        <taxon>Bacteria</taxon>
        <taxon>Pseudomonadati</taxon>
        <taxon>Pseudomonadota</taxon>
        <taxon>Alphaproteobacteria</taxon>
        <taxon>Hyphomicrobiales</taxon>
        <taxon>Aurantimonadaceae</taxon>
        <taxon>Aureimonas</taxon>
    </lineage>
</organism>
<dbReference type="Pfam" id="PF02515">
    <property type="entry name" value="CoA_transf_3"/>
    <property type="match status" value="1"/>
</dbReference>
<dbReference type="InterPro" id="IPR003673">
    <property type="entry name" value="CoA-Trfase_fam_III"/>
</dbReference>
<dbReference type="EC" id="2.8.3.16" evidence="2"/>
<dbReference type="InterPro" id="IPR044855">
    <property type="entry name" value="CoA-Trfase_III_dom3_sf"/>
</dbReference>
<dbReference type="SUPFAM" id="SSF89796">
    <property type="entry name" value="CoA-transferase family III (CaiB/BaiF)"/>
    <property type="match status" value="1"/>
</dbReference>
<proteinExistence type="predicted"/>
<dbReference type="InterPro" id="IPR023606">
    <property type="entry name" value="CoA-Trfase_III_dom_1_sf"/>
</dbReference>
<dbReference type="AlphaFoldDB" id="A0A7W6H7G4"/>
<sequence length="412" mass="43897">MSAAPSSPMPAAGPLAGLRVLEIGHFVAAPFCTRLLADLGADVVKVEPLGGDPVRQWGEQRDGHSPWWSMHARNKRCIALDLKNPRAVALVLDLVKDMDALVENFRPGQLDRFGLSEAALHAARPDLAIARISGFGQDGPYRDRASFGVIGEAMGGLRHLTNHPPEETDLPPSRVGISIGDSIAGLYGAFGLLATLWQRDRAGGTKQAYTLDVALTEAMLSMMEGTLPEYGVFGTIRQPQGSRIQTAAPTNAYPTRDGQWLLVAANSDPLFRRLARVLGRPELADDPRFAGNPARLANVGELDALIAAWTRAHDAAEADAILQAADIPSTLCFTAADIAADPQYRARGMVREVEDPLLGPVLQAGIVPHVPEDPGAVRWAGPSIGAHTDEVLAQAGLSPETIAELRAEGTIR</sequence>
<evidence type="ECO:0000313" key="3">
    <source>
        <dbReference type="Proteomes" id="UP000542776"/>
    </source>
</evidence>
<comment type="caution">
    <text evidence="2">The sequence shown here is derived from an EMBL/GenBank/DDBJ whole genome shotgun (WGS) entry which is preliminary data.</text>
</comment>
<evidence type="ECO:0000256" key="1">
    <source>
        <dbReference type="ARBA" id="ARBA00022679"/>
    </source>
</evidence>
<dbReference type="InterPro" id="IPR050483">
    <property type="entry name" value="CoA-transferase_III_domain"/>
</dbReference>
<protein>
    <submittedName>
        <fullName evidence="2">Formyl-CoA transferase</fullName>
        <ecNumber evidence="2">2.8.3.16</ecNumber>
    </submittedName>
</protein>
<dbReference type="PANTHER" id="PTHR48207">
    <property type="entry name" value="SUCCINATE--HYDROXYMETHYLGLUTARATE COA-TRANSFERASE"/>
    <property type="match status" value="1"/>
</dbReference>
<evidence type="ECO:0000313" key="2">
    <source>
        <dbReference type="EMBL" id="MBB3999961.1"/>
    </source>
</evidence>
<gene>
    <name evidence="2" type="ORF">GGR04_003833</name>
</gene>
<keyword evidence="3" id="KW-1185">Reference proteome</keyword>
<dbReference type="GO" id="GO:0033608">
    <property type="term" value="F:formyl-CoA transferase activity"/>
    <property type="evidence" value="ECO:0007669"/>
    <property type="project" value="UniProtKB-EC"/>
</dbReference>